<keyword evidence="10" id="KW-1185">Reference proteome</keyword>
<keyword evidence="4 7" id="KW-0808">Transferase</keyword>
<dbReference type="STRING" id="698762.SAMN00808754_0282"/>
<protein>
    <submittedName>
        <fullName evidence="9">NOL1/NOP2/sun family putative RNA methylase</fullName>
    </submittedName>
</protein>
<dbReference type="InterPro" id="IPR027391">
    <property type="entry name" value="Nol1_Nop2_Fmu_2"/>
</dbReference>
<proteinExistence type="inferred from homology"/>
<feature type="binding site" evidence="7">
    <location>
        <position position="133"/>
    </location>
    <ligand>
        <name>S-adenosyl-L-methionine</name>
        <dbReference type="ChEBI" id="CHEBI:59789"/>
    </ligand>
</feature>
<dbReference type="AlphaFoldDB" id="A0A1W1VAG6"/>
<evidence type="ECO:0000256" key="3">
    <source>
        <dbReference type="ARBA" id="ARBA00022603"/>
    </source>
</evidence>
<accession>A0A1W1VAG6</accession>
<dbReference type="Proteomes" id="UP000192569">
    <property type="component" value="Chromosome I"/>
</dbReference>
<dbReference type="Pfam" id="PF01189">
    <property type="entry name" value="Methyltr_RsmB-F"/>
    <property type="match status" value="1"/>
</dbReference>
<dbReference type="CDD" id="cd02440">
    <property type="entry name" value="AdoMet_MTases"/>
    <property type="match status" value="1"/>
</dbReference>
<dbReference type="InterPro" id="IPR049560">
    <property type="entry name" value="MeTrfase_RsmB-F_NOP2_cat"/>
</dbReference>
<dbReference type="Pfam" id="PF17126">
    <property type="entry name" value="RsmF_methylt_CI"/>
    <property type="match status" value="1"/>
</dbReference>
<dbReference type="Gene3D" id="3.30.70.1170">
    <property type="entry name" value="Sun protein, domain 3"/>
    <property type="match status" value="1"/>
</dbReference>
<feature type="binding site" evidence="7">
    <location>
        <begin position="109"/>
        <end position="115"/>
    </location>
    <ligand>
        <name>S-adenosyl-L-methionine</name>
        <dbReference type="ChEBI" id="CHEBI:59789"/>
    </ligand>
</feature>
<gene>
    <name evidence="9" type="ORF">SAMN00808754_0282</name>
</gene>
<evidence type="ECO:0000256" key="2">
    <source>
        <dbReference type="ARBA" id="ARBA00022490"/>
    </source>
</evidence>
<dbReference type="GO" id="GO:0001510">
    <property type="term" value="P:RNA methylation"/>
    <property type="evidence" value="ECO:0007669"/>
    <property type="project" value="InterPro"/>
</dbReference>
<evidence type="ECO:0000313" key="10">
    <source>
        <dbReference type="Proteomes" id="UP000192569"/>
    </source>
</evidence>
<dbReference type="PROSITE" id="PS01153">
    <property type="entry name" value="NOL1_NOP2_SUN"/>
    <property type="match status" value="1"/>
</dbReference>
<evidence type="ECO:0000256" key="5">
    <source>
        <dbReference type="ARBA" id="ARBA00022691"/>
    </source>
</evidence>
<keyword evidence="2" id="KW-0963">Cytoplasm</keyword>
<dbReference type="GO" id="GO:0008173">
    <property type="term" value="F:RNA methyltransferase activity"/>
    <property type="evidence" value="ECO:0007669"/>
    <property type="project" value="InterPro"/>
</dbReference>
<keyword evidence="3 7" id="KW-0489">Methyltransferase</keyword>
<evidence type="ECO:0000313" key="9">
    <source>
        <dbReference type="EMBL" id="SMB90348.1"/>
    </source>
</evidence>
<keyword evidence="6 7" id="KW-0694">RNA-binding</keyword>
<dbReference type="InterPro" id="IPR001678">
    <property type="entry name" value="MeTrfase_RsmB-F_NOP2_dom"/>
</dbReference>
<dbReference type="InterPro" id="IPR018314">
    <property type="entry name" value="RsmB/NOL1/NOP2-like_CS"/>
</dbReference>
<dbReference type="InterPro" id="IPR031341">
    <property type="entry name" value="Methyltr_RsmF_N"/>
</dbReference>
<feature type="domain" description="SAM-dependent MTase RsmB/NOP-type" evidence="8">
    <location>
        <begin position="21"/>
        <end position="302"/>
    </location>
</feature>
<feature type="active site" description="Nucleophile" evidence="7">
    <location>
        <position position="231"/>
    </location>
</feature>
<dbReference type="CDD" id="cd21147">
    <property type="entry name" value="RsmF_methylt_CTD1"/>
    <property type="match status" value="1"/>
</dbReference>
<dbReference type="Gene3D" id="2.30.130.60">
    <property type="match status" value="1"/>
</dbReference>
<dbReference type="InterPro" id="IPR029063">
    <property type="entry name" value="SAM-dependent_MTases_sf"/>
</dbReference>
<feature type="binding site" evidence="7">
    <location>
        <position position="178"/>
    </location>
    <ligand>
        <name>S-adenosyl-L-methionine</name>
        <dbReference type="ChEBI" id="CHEBI:59789"/>
    </ligand>
</feature>
<name>A0A1W1VAG6_9FIRM</name>
<evidence type="ECO:0000256" key="4">
    <source>
        <dbReference type="ARBA" id="ARBA00022679"/>
    </source>
</evidence>
<comment type="similarity">
    <text evidence="1 7">Belongs to the class I-like SAM-binding methyltransferase superfamily. RsmB/NOP family.</text>
</comment>
<dbReference type="OrthoDB" id="9810297at2"/>
<dbReference type="PANTHER" id="PTHR22807:SF30">
    <property type="entry name" value="28S RRNA (CYTOSINE(4447)-C(5))-METHYLTRANSFERASE-RELATED"/>
    <property type="match status" value="1"/>
</dbReference>
<dbReference type="RefSeq" id="WP_084663319.1">
    <property type="nucleotide sequence ID" value="NZ_LT838272.1"/>
</dbReference>
<dbReference type="GO" id="GO:0003723">
    <property type="term" value="F:RNA binding"/>
    <property type="evidence" value="ECO:0007669"/>
    <property type="project" value="UniProtKB-UniRule"/>
</dbReference>
<dbReference type="SUPFAM" id="SSF53335">
    <property type="entry name" value="S-adenosyl-L-methionine-dependent methyltransferases"/>
    <property type="match status" value="1"/>
</dbReference>
<evidence type="ECO:0000256" key="6">
    <source>
        <dbReference type="ARBA" id="ARBA00022884"/>
    </source>
</evidence>
<organism evidence="9 10">
    <name type="scientific">Thermanaeromonas toyohensis ToBE</name>
    <dbReference type="NCBI Taxonomy" id="698762"/>
    <lineage>
        <taxon>Bacteria</taxon>
        <taxon>Bacillati</taxon>
        <taxon>Bacillota</taxon>
        <taxon>Clostridia</taxon>
        <taxon>Neomoorellales</taxon>
        <taxon>Neomoorellaceae</taxon>
        <taxon>Thermanaeromonas</taxon>
    </lineage>
</organism>
<dbReference type="Gene3D" id="3.40.50.150">
    <property type="entry name" value="Vaccinia Virus protein VP39"/>
    <property type="match status" value="1"/>
</dbReference>
<keyword evidence="5 7" id="KW-0949">S-adenosyl-L-methionine</keyword>
<dbReference type="Pfam" id="PF13636">
    <property type="entry name" value="Methyltranf_PUA"/>
    <property type="match status" value="1"/>
</dbReference>
<dbReference type="EMBL" id="LT838272">
    <property type="protein sequence ID" value="SMB90348.1"/>
    <property type="molecule type" value="Genomic_DNA"/>
</dbReference>
<evidence type="ECO:0000259" key="8">
    <source>
        <dbReference type="PROSITE" id="PS51686"/>
    </source>
</evidence>
<dbReference type="PROSITE" id="PS51686">
    <property type="entry name" value="SAM_MT_RSMB_NOP"/>
    <property type="match status" value="1"/>
</dbReference>
<dbReference type="Pfam" id="PF17125">
    <property type="entry name" value="Methyltr_RsmF_N"/>
    <property type="match status" value="1"/>
</dbReference>
<dbReference type="InterPro" id="IPR031340">
    <property type="entry name" value="RsmF_methylt_CI"/>
</dbReference>
<evidence type="ECO:0000256" key="1">
    <source>
        <dbReference type="ARBA" id="ARBA00007494"/>
    </source>
</evidence>
<dbReference type="PANTHER" id="PTHR22807">
    <property type="entry name" value="NOP2 YEAST -RELATED NOL1/NOP2/FMU SUN DOMAIN-CONTAINING"/>
    <property type="match status" value="1"/>
</dbReference>
<reference evidence="9 10" key="1">
    <citation type="submission" date="2017-04" db="EMBL/GenBank/DDBJ databases">
        <authorList>
            <person name="Afonso C.L."/>
            <person name="Miller P.J."/>
            <person name="Scott M.A."/>
            <person name="Spackman E."/>
            <person name="Goraichik I."/>
            <person name="Dimitrov K.M."/>
            <person name="Suarez D.L."/>
            <person name="Swayne D.E."/>
        </authorList>
    </citation>
    <scope>NUCLEOTIDE SEQUENCE [LARGE SCALE GENOMIC DNA]</scope>
    <source>
        <strain evidence="9 10">ToBE</strain>
    </source>
</reference>
<evidence type="ECO:0000256" key="7">
    <source>
        <dbReference type="PROSITE-ProRule" id="PRU01023"/>
    </source>
</evidence>
<dbReference type="PRINTS" id="PR02008">
    <property type="entry name" value="RCMTFAMILY"/>
</dbReference>
<comment type="caution">
    <text evidence="7">Lacks conserved residue(s) required for the propagation of feature annotation.</text>
</comment>
<sequence length="484" mass="54472">MYSAAFNEGWRQRLGPEYEDFIQALKKRTGQGLRVNTLKLKPEEFLRISPFPLKEVPWCPEGWVILEGEERAGRHPFHAAGLYYLQDPSTMAAAGLLNPQPGEWVLDLCAAPGGKASHLAARMENKGVLVANEVNPRRASVLAFNLERLGVTNAIILNERPETLAARWAGLFDRVLVDAPCSGEAILARDPGAFRAWSRSLLQRFARRQLNLLHQAACLVRPGGWLLYATCTFSPEENEGVIARFLKARPDFVLVDPPRHPLFAPGRPDWIEGGDPSLRWAVRLWPHLGPGHGHFYALLKRQGEGYLDRPRNRSHISPEAERLYEEFCRENLKEIPATEGLLEEGGRIYQVPLPPEMWRGLKVVRPGWWLGRVYKGCFQPDHALALGIKAEKALRVRDLSLDSAELKAYLRGEFLEEAPADRLAGQSLYKGRLYRSKYQSETLEGNKGKEWVLVTVEGFPLGWARAGGGGLKSLYPRHFRAAWG</sequence>
<dbReference type="InterPro" id="IPR023267">
    <property type="entry name" value="RCMT"/>
</dbReference>